<dbReference type="GO" id="GO:0008757">
    <property type="term" value="F:S-adenosylmethionine-dependent methyltransferase activity"/>
    <property type="evidence" value="ECO:0007669"/>
    <property type="project" value="InterPro"/>
</dbReference>
<dbReference type="Pfam" id="PF08241">
    <property type="entry name" value="Methyltransf_11"/>
    <property type="match status" value="1"/>
</dbReference>
<evidence type="ECO:0000313" key="2">
    <source>
        <dbReference type="EMBL" id="MBB6555379.1"/>
    </source>
</evidence>
<feature type="domain" description="Methyltransferase type 11" evidence="1">
    <location>
        <begin position="52"/>
        <end position="148"/>
    </location>
</feature>
<dbReference type="AlphaFoldDB" id="A0A7X0P5B3"/>
<accession>A0A7X0P5B3</accession>
<comment type="caution">
    <text evidence="2">The sequence shown here is derived from an EMBL/GenBank/DDBJ whole genome shotgun (WGS) entry which is preliminary data.</text>
</comment>
<dbReference type="RefSeq" id="WP_185109978.1">
    <property type="nucleotide sequence ID" value="NZ_BAAAXY010000167.1"/>
</dbReference>
<gene>
    <name evidence="2" type="ORF">HD593_010174</name>
</gene>
<evidence type="ECO:0000313" key="3">
    <source>
        <dbReference type="Proteomes" id="UP000565579"/>
    </source>
</evidence>
<protein>
    <submittedName>
        <fullName evidence="2">SAM-dependent methyltransferase</fullName>
    </submittedName>
</protein>
<dbReference type="PANTHER" id="PTHR43591">
    <property type="entry name" value="METHYLTRANSFERASE"/>
    <property type="match status" value="1"/>
</dbReference>
<dbReference type="Gene3D" id="3.40.50.150">
    <property type="entry name" value="Vaccinia Virus protein VP39"/>
    <property type="match status" value="1"/>
</dbReference>
<evidence type="ECO:0000259" key="1">
    <source>
        <dbReference type="Pfam" id="PF08241"/>
    </source>
</evidence>
<name>A0A7X0P5B3_9ACTN</name>
<dbReference type="InterPro" id="IPR013216">
    <property type="entry name" value="Methyltransf_11"/>
</dbReference>
<dbReference type="CDD" id="cd02440">
    <property type="entry name" value="AdoMet_MTases"/>
    <property type="match status" value="1"/>
</dbReference>
<dbReference type="EMBL" id="JACHMI010000001">
    <property type="protein sequence ID" value="MBB6555379.1"/>
    <property type="molecule type" value="Genomic_DNA"/>
</dbReference>
<reference evidence="2 3" key="1">
    <citation type="submission" date="2020-08" db="EMBL/GenBank/DDBJ databases">
        <title>Sequencing the genomes of 1000 actinobacteria strains.</title>
        <authorList>
            <person name="Klenk H.-P."/>
        </authorList>
    </citation>
    <scope>NUCLEOTIDE SEQUENCE [LARGE SCALE GENOMIC DNA]</scope>
    <source>
        <strain evidence="2 3">DSM 43768</strain>
    </source>
</reference>
<proteinExistence type="predicted"/>
<dbReference type="SUPFAM" id="SSF53335">
    <property type="entry name" value="S-adenosyl-L-methionine-dependent methyltransferases"/>
    <property type="match status" value="1"/>
</dbReference>
<organism evidence="2 3">
    <name type="scientific">Nonomuraea rubra</name>
    <dbReference type="NCBI Taxonomy" id="46180"/>
    <lineage>
        <taxon>Bacteria</taxon>
        <taxon>Bacillati</taxon>
        <taxon>Actinomycetota</taxon>
        <taxon>Actinomycetes</taxon>
        <taxon>Streptosporangiales</taxon>
        <taxon>Streptosporangiaceae</taxon>
        <taxon>Nonomuraea</taxon>
    </lineage>
</organism>
<keyword evidence="3" id="KW-1185">Reference proteome</keyword>
<dbReference type="Proteomes" id="UP000565579">
    <property type="component" value="Unassembled WGS sequence"/>
</dbReference>
<keyword evidence="2" id="KW-0808">Transferase</keyword>
<dbReference type="GO" id="GO:0032259">
    <property type="term" value="P:methylation"/>
    <property type="evidence" value="ECO:0007669"/>
    <property type="project" value="UniProtKB-KW"/>
</dbReference>
<sequence length="275" mass="29271">MESIVNTEQAEAWNGYEGRHWADHHDRYDATNSGFNEPLLESAGIGAGDRVLDLGCGNGQITRLAARHGRHAVGVDLSEPMLARARSVAAAEGVRNVTFERGDVQVHPFETGSFDVAVSRFAVMFFSDPVAAFANVARALRPGGRLAFVTLKDPAGTDLGKVLAAISGLLPGWQSPSTPDRPGPLSLAGPDRIREVLTRAGFAGITVTPVEAMAELGSNASDAAEFFSGWGPVHHHLAGADPAPVRTALEAVFRDFDDGNAVRLRNTAWLVRADR</sequence>
<keyword evidence="2" id="KW-0489">Methyltransferase</keyword>
<dbReference type="InterPro" id="IPR029063">
    <property type="entry name" value="SAM-dependent_MTases_sf"/>
</dbReference>